<keyword evidence="9 13" id="KW-1133">Transmembrane helix</keyword>
<dbReference type="GO" id="GO:0017003">
    <property type="term" value="P:protein-heme linkage"/>
    <property type="evidence" value="ECO:0007669"/>
    <property type="project" value="UniProtKB-UniRule"/>
</dbReference>
<keyword evidence="7 13" id="KW-0201">Cytochrome c-type biogenesis</keyword>
<dbReference type="InterPro" id="IPR012340">
    <property type="entry name" value="NA-bd_OB-fold"/>
</dbReference>
<dbReference type="GO" id="GO:0005886">
    <property type="term" value="C:plasma membrane"/>
    <property type="evidence" value="ECO:0007669"/>
    <property type="project" value="UniProtKB-SubCell"/>
</dbReference>
<evidence type="ECO:0000256" key="15">
    <source>
        <dbReference type="SAM" id="MobiDB-lite"/>
    </source>
</evidence>
<evidence type="ECO:0000256" key="12">
    <source>
        <dbReference type="ARBA" id="ARBA00056663"/>
    </source>
</evidence>
<dbReference type="SUPFAM" id="SSF82093">
    <property type="entry name" value="Heme chaperone CcmE"/>
    <property type="match status" value="1"/>
</dbReference>
<evidence type="ECO:0000313" key="18">
    <source>
        <dbReference type="Proteomes" id="UP000295724"/>
    </source>
</evidence>
<name>A0A4R6XEZ9_9GAMM</name>
<keyword evidence="3" id="KW-0997">Cell inner membrane</keyword>
<evidence type="ECO:0000256" key="8">
    <source>
        <dbReference type="ARBA" id="ARBA00022968"/>
    </source>
</evidence>
<dbReference type="NCBIfam" id="NF009727">
    <property type="entry name" value="PRK13254.1-1"/>
    <property type="match status" value="1"/>
</dbReference>
<gene>
    <name evidence="13" type="primary">ccmE</name>
    <name evidence="13" type="synonym">cycJ</name>
    <name evidence="17" type="ORF">C8D91_2857</name>
</gene>
<reference evidence="17 18" key="1">
    <citation type="submission" date="2019-03" db="EMBL/GenBank/DDBJ databases">
        <title>Genomic Encyclopedia of Type Strains, Phase IV (KMG-IV): sequencing the most valuable type-strain genomes for metagenomic binning, comparative biology and taxonomic classification.</title>
        <authorList>
            <person name="Goeker M."/>
        </authorList>
    </citation>
    <scope>NUCLEOTIDE SEQUENCE [LARGE SCALE GENOMIC DNA]</scope>
    <source>
        <strain evidence="17 18">DSM 25488</strain>
    </source>
</reference>
<comment type="function">
    <text evidence="12 13">Heme chaperone required for the biogenesis of c-type cytochromes. Transiently binds heme delivered by CcmC and transfers the heme to apo-cytochromes in a process facilitated by CcmF and CcmH.</text>
</comment>
<feature type="binding site" description="covalent" evidence="13 14">
    <location>
        <position position="124"/>
    </location>
    <ligand>
        <name>heme</name>
        <dbReference type="ChEBI" id="CHEBI:30413"/>
    </ligand>
</feature>
<dbReference type="Pfam" id="PF03100">
    <property type="entry name" value="CcmE"/>
    <property type="match status" value="1"/>
</dbReference>
<feature type="transmembrane region" description="Helical" evidence="16">
    <location>
        <begin position="12"/>
        <end position="30"/>
    </location>
</feature>
<dbReference type="OrthoDB" id="9793584at2"/>
<evidence type="ECO:0000256" key="2">
    <source>
        <dbReference type="ARBA" id="ARBA00022475"/>
    </source>
</evidence>
<comment type="subcellular location">
    <subcellularLocation>
        <location evidence="1">Cell inner membrane</location>
    </subcellularLocation>
    <subcellularLocation>
        <location evidence="13">Cell membrane</location>
        <topology evidence="13">Single-pass type II membrane protein</topology>
    </subcellularLocation>
</comment>
<evidence type="ECO:0000256" key="5">
    <source>
        <dbReference type="ARBA" id="ARBA00022692"/>
    </source>
</evidence>
<dbReference type="PANTHER" id="PTHR34128:SF2">
    <property type="entry name" value="CYTOCHROME C-TYPE BIOGENESIS PROTEIN CCME HOMOLOG, MITOCHONDRIAL"/>
    <property type="match status" value="1"/>
</dbReference>
<accession>A0A4R6XEZ9</accession>
<evidence type="ECO:0000256" key="3">
    <source>
        <dbReference type="ARBA" id="ARBA00022519"/>
    </source>
</evidence>
<feature type="topological domain" description="Cytoplasmic" evidence="13">
    <location>
        <begin position="1"/>
        <end position="8"/>
    </location>
</feature>
<keyword evidence="6 13" id="KW-0479">Metal-binding</keyword>
<dbReference type="GO" id="GO:0046872">
    <property type="term" value="F:metal ion binding"/>
    <property type="evidence" value="ECO:0007669"/>
    <property type="project" value="UniProtKB-KW"/>
</dbReference>
<keyword evidence="8 13" id="KW-0735">Signal-anchor</keyword>
<protein>
    <recommendedName>
        <fullName evidence="13">Cytochrome c-type biogenesis protein CcmE</fullName>
    </recommendedName>
    <alternativeName>
        <fullName evidence="13">Cytochrome c maturation protein E</fullName>
    </alternativeName>
    <alternativeName>
        <fullName evidence="13">Heme chaperone CcmE</fullName>
    </alternativeName>
</protein>
<keyword evidence="2 13" id="KW-1003">Cell membrane</keyword>
<feature type="region of interest" description="Disordered" evidence="15">
    <location>
        <begin position="132"/>
        <end position="152"/>
    </location>
</feature>
<evidence type="ECO:0000256" key="1">
    <source>
        <dbReference type="ARBA" id="ARBA00004533"/>
    </source>
</evidence>
<dbReference type="AlphaFoldDB" id="A0A4R6XEZ9"/>
<sequence length="152" mass="17017">MTPTRKKRLMMVLMVAVGVGIATGIFLTAFKDNMMYFKSPSEVSQQNYPVNRSFRLGGMVKESSMRRIPDSLKVQFEVTDFAASVLVEYEGILPDLFREGQGVVTIGKMQNDQLFVAEEVLAKHDENYMPPEAAAALEAAKPKYKNTNKESN</sequence>
<dbReference type="NCBIfam" id="NF009729">
    <property type="entry name" value="PRK13254.1-3"/>
    <property type="match status" value="1"/>
</dbReference>
<dbReference type="EMBL" id="SNZB01000008">
    <property type="protein sequence ID" value="TDR16330.1"/>
    <property type="molecule type" value="Genomic_DNA"/>
</dbReference>
<dbReference type="FunFam" id="2.40.50.140:FF:000104">
    <property type="entry name" value="Cytochrome c-type biogenesis protein CcmE"/>
    <property type="match status" value="1"/>
</dbReference>
<evidence type="ECO:0000256" key="13">
    <source>
        <dbReference type="HAMAP-Rule" id="MF_01959"/>
    </source>
</evidence>
<dbReference type="NCBIfam" id="NF009731">
    <property type="entry name" value="PRK13254.1-5"/>
    <property type="match status" value="1"/>
</dbReference>
<dbReference type="HAMAP" id="MF_01959">
    <property type="entry name" value="CcmE"/>
    <property type="match status" value="1"/>
</dbReference>
<evidence type="ECO:0000256" key="10">
    <source>
        <dbReference type="ARBA" id="ARBA00023004"/>
    </source>
</evidence>
<comment type="caution">
    <text evidence="17">The sequence shown here is derived from an EMBL/GenBank/DDBJ whole genome shotgun (WGS) entry which is preliminary data.</text>
</comment>
<keyword evidence="10 13" id="KW-0408">Iron</keyword>
<dbReference type="InterPro" id="IPR036127">
    <property type="entry name" value="CcmE-like_sf"/>
</dbReference>
<feature type="topological domain" description="Extracellular" evidence="13">
    <location>
        <begin position="30"/>
        <end position="152"/>
    </location>
</feature>
<dbReference type="Proteomes" id="UP000295724">
    <property type="component" value="Unassembled WGS sequence"/>
</dbReference>
<evidence type="ECO:0000256" key="14">
    <source>
        <dbReference type="PIRSR" id="PIRSR604329-50"/>
    </source>
</evidence>
<evidence type="ECO:0000256" key="9">
    <source>
        <dbReference type="ARBA" id="ARBA00022989"/>
    </source>
</evidence>
<dbReference type="Gene3D" id="2.40.50.140">
    <property type="entry name" value="Nucleic acid-binding proteins"/>
    <property type="match status" value="1"/>
</dbReference>
<keyword evidence="4 13" id="KW-0349">Heme</keyword>
<dbReference type="RefSeq" id="WP_099020125.1">
    <property type="nucleotide sequence ID" value="NZ_NIHB01000006.1"/>
</dbReference>
<evidence type="ECO:0000256" key="7">
    <source>
        <dbReference type="ARBA" id="ARBA00022748"/>
    </source>
</evidence>
<dbReference type="PANTHER" id="PTHR34128">
    <property type="entry name" value="CYTOCHROME C-TYPE BIOGENESIS PROTEIN CCME HOMOLOG, MITOCHONDRIAL"/>
    <property type="match status" value="1"/>
</dbReference>
<evidence type="ECO:0000256" key="11">
    <source>
        <dbReference type="ARBA" id="ARBA00023136"/>
    </source>
</evidence>
<dbReference type="GO" id="GO:0017004">
    <property type="term" value="P:cytochrome complex assembly"/>
    <property type="evidence" value="ECO:0007669"/>
    <property type="project" value="UniProtKB-KW"/>
</dbReference>
<keyword evidence="5 13" id="KW-0812">Transmembrane</keyword>
<keyword evidence="11 13" id="KW-0472">Membrane</keyword>
<proteinExistence type="inferred from homology"/>
<evidence type="ECO:0000256" key="6">
    <source>
        <dbReference type="ARBA" id="ARBA00022723"/>
    </source>
</evidence>
<evidence type="ECO:0000256" key="16">
    <source>
        <dbReference type="SAM" id="Phobius"/>
    </source>
</evidence>
<organism evidence="17 18">
    <name type="scientific">Marinicella litoralis</name>
    <dbReference type="NCBI Taxonomy" id="644220"/>
    <lineage>
        <taxon>Bacteria</taxon>
        <taxon>Pseudomonadati</taxon>
        <taxon>Pseudomonadota</taxon>
        <taxon>Gammaproteobacteria</taxon>
        <taxon>Lysobacterales</taxon>
        <taxon>Marinicellaceae</taxon>
        <taxon>Marinicella</taxon>
    </lineage>
</organism>
<feature type="binding site" description="axial binding residue" evidence="13 14">
    <location>
        <position position="128"/>
    </location>
    <ligand>
        <name>heme</name>
        <dbReference type="ChEBI" id="CHEBI:30413"/>
    </ligand>
    <ligandPart>
        <name>Fe</name>
        <dbReference type="ChEBI" id="CHEBI:18248"/>
    </ligandPart>
</feature>
<comment type="similarity">
    <text evidence="13">Belongs to the CcmE/CycJ family.</text>
</comment>
<evidence type="ECO:0000256" key="4">
    <source>
        <dbReference type="ARBA" id="ARBA00022617"/>
    </source>
</evidence>
<dbReference type="InterPro" id="IPR004329">
    <property type="entry name" value="CcmE"/>
</dbReference>
<keyword evidence="18" id="KW-1185">Reference proteome</keyword>
<dbReference type="GO" id="GO:0020037">
    <property type="term" value="F:heme binding"/>
    <property type="evidence" value="ECO:0007669"/>
    <property type="project" value="InterPro"/>
</dbReference>
<evidence type="ECO:0000313" key="17">
    <source>
        <dbReference type="EMBL" id="TDR16330.1"/>
    </source>
</evidence>